<dbReference type="InterPro" id="IPR013766">
    <property type="entry name" value="Thioredoxin_domain"/>
</dbReference>
<name>A0A0C1FP42_9FLAO</name>
<dbReference type="InterPro" id="IPR050553">
    <property type="entry name" value="Thioredoxin_ResA/DsbE_sf"/>
</dbReference>
<keyword evidence="4" id="KW-1185">Reference proteome</keyword>
<keyword evidence="1" id="KW-0732">Signal</keyword>
<sequence length="427" mass="48797">MKKILAVLSLVLLNSLSAQFKIEIEAPPTFTPKEVYLYTLSGSKDLLETKEVRKGNTWQINVTKPYSGMMKLYFPEQNVSINFISENKNVKLKFDVEKSKVTNIQYLDDSNFVMNNLQDVQQKKEFILPALFQMKEYYKDNTDFGKSIETEIGRLSNNSDISVKYPFVNFYKTNYARFLEKSAAKKPLTHEEIIDFLTKSNYLLETSSLMRPILVAYLNIGPSANVSSDIDKLLTAVNIETPRGQTVLSEFIEIFDLYEMKDLKDKYLTEASNLKCTINERLSSTIATNKNTEIGAQFPDQIFTQPINTKAKSLSEVKAAKKIIIFWASTCSHCEAELPKFLEKYNALQAQNIQIIGLSLDSEKASYENKVKSLPWINDSELKGWYSSYVDKYNVHATPSYFILDSNNKIIAKPDHAADVFSYLKLN</sequence>
<evidence type="ECO:0000259" key="2">
    <source>
        <dbReference type="PROSITE" id="PS51352"/>
    </source>
</evidence>
<evidence type="ECO:0000313" key="4">
    <source>
        <dbReference type="Proteomes" id="UP000031473"/>
    </source>
</evidence>
<dbReference type="PANTHER" id="PTHR42852:SF13">
    <property type="entry name" value="PROTEIN DIPZ"/>
    <property type="match status" value="1"/>
</dbReference>
<dbReference type="SUPFAM" id="SSF52833">
    <property type="entry name" value="Thioredoxin-like"/>
    <property type="match status" value="1"/>
</dbReference>
<dbReference type="GO" id="GO:0016491">
    <property type="term" value="F:oxidoreductase activity"/>
    <property type="evidence" value="ECO:0007669"/>
    <property type="project" value="InterPro"/>
</dbReference>
<protein>
    <submittedName>
        <fullName evidence="3">Thioredoxin</fullName>
    </submittedName>
</protein>
<feature type="chain" id="PRO_5002145131" evidence="1">
    <location>
        <begin position="21"/>
        <end position="427"/>
    </location>
</feature>
<proteinExistence type="predicted"/>
<dbReference type="Proteomes" id="UP000031473">
    <property type="component" value="Unassembled WGS sequence"/>
</dbReference>
<organism evidence="3 4">
    <name type="scientific">Kaistella jeonii</name>
    <dbReference type="NCBI Taxonomy" id="266749"/>
    <lineage>
        <taxon>Bacteria</taxon>
        <taxon>Pseudomonadati</taxon>
        <taxon>Bacteroidota</taxon>
        <taxon>Flavobacteriia</taxon>
        <taxon>Flavobacteriales</taxon>
        <taxon>Weeksellaceae</taxon>
        <taxon>Chryseobacterium group</taxon>
        <taxon>Kaistella</taxon>
    </lineage>
</organism>
<dbReference type="InterPro" id="IPR036249">
    <property type="entry name" value="Thioredoxin-like_sf"/>
</dbReference>
<gene>
    <name evidence="3" type="ORF">OA86_03100</name>
</gene>
<dbReference type="PROSITE" id="PS51352">
    <property type="entry name" value="THIOREDOXIN_2"/>
    <property type="match status" value="1"/>
</dbReference>
<accession>A0A0C1FP42</accession>
<dbReference type="GO" id="GO:0016209">
    <property type="term" value="F:antioxidant activity"/>
    <property type="evidence" value="ECO:0007669"/>
    <property type="project" value="InterPro"/>
</dbReference>
<dbReference type="STRING" id="266749.SAMN05421876_103279"/>
<dbReference type="CDD" id="cd02966">
    <property type="entry name" value="TlpA_like_family"/>
    <property type="match status" value="1"/>
</dbReference>
<dbReference type="Pfam" id="PF00578">
    <property type="entry name" value="AhpC-TSA"/>
    <property type="match status" value="1"/>
</dbReference>
<feature type="domain" description="Thioredoxin" evidence="2">
    <location>
        <begin position="292"/>
        <end position="427"/>
    </location>
</feature>
<dbReference type="OrthoDB" id="6399635at2"/>
<evidence type="ECO:0000256" key="1">
    <source>
        <dbReference type="SAM" id="SignalP"/>
    </source>
</evidence>
<reference evidence="3 4" key="1">
    <citation type="submission" date="2014-10" db="EMBL/GenBank/DDBJ databases">
        <title>Kaistella jeonii genome.</title>
        <authorList>
            <person name="Clayton J.T."/>
            <person name="Newman J.D."/>
        </authorList>
    </citation>
    <scope>NUCLEOTIDE SEQUENCE [LARGE SCALE GENOMIC DNA]</scope>
    <source>
        <strain evidence="3 4">DSM 17048</strain>
    </source>
</reference>
<dbReference type="InterPro" id="IPR000866">
    <property type="entry name" value="AhpC/TSA"/>
</dbReference>
<dbReference type="Gene3D" id="3.40.30.10">
    <property type="entry name" value="Glutaredoxin"/>
    <property type="match status" value="1"/>
</dbReference>
<dbReference type="EMBL" id="JSYL01000002">
    <property type="protein sequence ID" value="KIA89629.1"/>
    <property type="molecule type" value="Genomic_DNA"/>
</dbReference>
<evidence type="ECO:0000313" key="3">
    <source>
        <dbReference type="EMBL" id="KIA89629.1"/>
    </source>
</evidence>
<dbReference type="PANTHER" id="PTHR42852">
    <property type="entry name" value="THIOL:DISULFIDE INTERCHANGE PROTEIN DSBE"/>
    <property type="match status" value="1"/>
</dbReference>
<dbReference type="AlphaFoldDB" id="A0A0C1FP42"/>
<dbReference type="RefSeq" id="WP_039348710.1">
    <property type="nucleotide sequence ID" value="NZ_FOLA01000003.1"/>
</dbReference>
<comment type="caution">
    <text evidence="3">The sequence shown here is derived from an EMBL/GenBank/DDBJ whole genome shotgun (WGS) entry which is preliminary data.</text>
</comment>
<feature type="signal peptide" evidence="1">
    <location>
        <begin position="1"/>
        <end position="20"/>
    </location>
</feature>